<evidence type="ECO:0000313" key="3">
    <source>
        <dbReference type="EMBL" id="KAL3842578.1"/>
    </source>
</evidence>
<keyword evidence="4" id="KW-1185">Reference proteome</keyword>
<protein>
    <submittedName>
        <fullName evidence="3">Uncharacterized protein</fullName>
    </submittedName>
</protein>
<proteinExistence type="predicted"/>
<feature type="chain" id="PRO_5044812837" evidence="2">
    <location>
        <begin position="32"/>
        <end position="109"/>
    </location>
</feature>
<reference evidence="3 4" key="1">
    <citation type="submission" date="2024-11" db="EMBL/GenBank/DDBJ databases">
        <title>Chromosome-level genome assembly of the freshwater bivalve Anodonta woodiana.</title>
        <authorList>
            <person name="Chen X."/>
        </authorList>
    </citation>
    <scope>NUCLEOTIDE SEQUENCE [LARGE SCALE GENOMIC DNA]</scope>
    <source>
        <strain evidence="3">MN2024</strain>
        <tissue evidence="3">Gills</tissue>
    </source>
</reference>
<feature type="non-terminal residue" evidence="3">
    <location>
        <position position="109"/>
    </location>
</feature>
<evidence type="ECO:0000256" key="1">
    <source>
        <dbReference type="SAM" id="MobiDB-lite"/>
    </source>
</evidence>
<dbReference type="Proteomes" id="UP001634394">
    <property type="component" value="Unassembled WGS sequence"/>
</dbReference>
<gene>
    <name evidence="3" type="ORF">ACJMK2_020572</name>
</gene>
<feature type="signal peptide" evidence="2">
    <location>
        <begin position="1"/>
        <end position="31"/>
    </location>
</feature>
<sequence length="109" mass="11689">RRRRSSLLPVLTRLASLGLMSVSSTTDLIKAEPPTPPPLDSSSDEDDSGFELSCSRQSSASDDLSLARTISLMSTTSSVSTIALSPRQSVASCTEENSVFFDDNFILDD</sequence>
<keyword evidence="2" id="KW-0732">Signal</keyword>
<name>A0ABD3U234_SINWO</name>
<accession>A0ABD3U234</accession>
<organism evidence="3 4">
    <name type="scientific">Sinanodonta woodiana</name>
    <name type="common">Chinese pond mussel</name>
    <name type="synonym">Anodonta woodiana</name>
    <dbReference type="NCBI Taxonomy" id="1069815"/>
    <lineage>
        <taxon>Eukaryota</taxon>
        <taxon>Metazoa</taxon>
        <taxon>Spiralia</taxon>
        <taxon>Lophotrochozoa</taxon>
        <taxon>Mollusca</taxon>
        <taxon>Bivalvia</taxon>
        <taxon>Autobranchia</taxon>
        <taxon>Heteroconchia</taxon>
        <taxon>Palaeoheterodonta</taxon>
        <taxon>Unionida</taxon>
        <taxon>Unionoidea</taxon>
        <taxon>Unionidae</taxon>
        <taxon>Unioninae</taxon>
        <taxon>Sinanodonta</taxon>
    </lineage>
</organism>
<comment type="caution">
    <text evidence="3">The sequence shown here is derived from an EMBL/GenBank/DDBJ whole genome shotgun (WGS) entry which is preliminary data.</text>
</comment>
<evidence type="ECO:0000256" key="2">
    <source>
        <dbReference type="SAM" id="SignalP"/>
    </source>
</evidence>
<feature type="region of interest" description="Disordered" evidence="1">
    <location>
        <begin position="25"/>
        <end position="60"/>
    </location>
</feature>
<evidence type="ECO:0000313" key="4">
    <source>
        <dbReference type="Proteomes" id="UP001634394"/>
    </source>
</evidence>
<dbReference type="EMBL" id="JBJQND010000017">
    <property type="protein sequence ID" value="KAL3842578.1"/>
    <property type="molecule type" value="Genomic_DNA"/>
</dbReference>
<feature type="non-terminal residue" evidence="3">
    <location>
        <position position="1"/>
    </location>
</feature>
<dbReference type="AlphaFoldDB" id="A0ABD3U234"/>